<dbReference type="InterPro" id="IPR050083">
    <property type="entry name" value="HtpX_protease"/>
</dbReference>
<dbReference type="InterPro" id="IPR013105">
    <property type="entry name" value="TPR_2"/>
</dbReference>
<dbReference type="PROSITE" id="PS50293">
    <property type="entry name" value="TPR_REGION"/>
    <property type="match status" value="1"/>
</dbReference>
<evidence type="ECO:0000313" key="16">
    <source>
        <dbReference type="EMBL" id="OCC14315.1"/>
    </source>
</evidence>
<gene>
    <name evidence="16" type="ORF">DBT_2304</name>
</gene>
<keyword evidence="6" id="KW-0677">Repeat</keyword>
<sequence length="481" mass="56021">MGWSVGWRVSREIRKLFPDQNKFVLEKSRLVLPVLVPYLFAGIIGDIFRATNLPYSEFFFTGIFIVSMVIILPPVTYRLWSCVPLPPSPLRQEIEDFLRKKGQRVKEILLWPAEGLGVCTAAVLGIVPQFRYILLTPCLLNYLSVPEIRAVLSHEMEHIKRRHMLWYIVLLLAYISILYRLIDPLWVWLLTKKGVLELFLKAQDDSIMVGLFSVLPFALSFLLYFRFIVGFFMRNFEREADASIFETDNNPIHLINALEKVAYLAGGIRNQPNWHHYSIRERVDFLVAAYEDRKILLNFKKRLFKIKTAFVIISILLLALPSVLPKDVWETKAKENLATIYIEQLLKRGKNSPELYLELGNFFLEKKDYEKAERFLKKALKLSPNLPEALNNLAWLYATSNDPRFFRPKDALELAKRALKLKEAPYILDTLAEAYFKNGNIKEAILLEKQAIGMKPEKKDYYEGQLQRFRDALVKSQMNSH</sequence>
<dbReference type="AlphaFoldDB" id="A0A1B9F3B8"/>
<proteinExistence type="predicted"/>
<evidence type="ECO:0000256" key="5">
    <source>
        <dbReference type="ARBA" id="ARBA00022723"/>
    </source>
</evidence>
<evidence type="ECO:0000256" key="8">
    <source>
        <dbReference type="ARBA" id="ARBA00022803"/>
    </source>
</evidence>
<comment type="cofactor">
    <cofactor evidence="1">
        <name>Zn(2+)</name>
        <dbReference type="ChEBI" id="CHEBI:29105"/>
    </cofactor>
</comment>
<evidence type="ECO:0000256" key="12">
    <source>
        <dbReference type="ARBA" id="ARBA00023136"/>
    </source>
</evidence>
<keyword evidence="8 13" id="KW-0802">TPR repeat</keyword>
<evidence type="ECO:0000256" key="3">
    <source>
        <dbReference type="ARBA" id="ARBA00022670"/>
    </source>
</evidence>
<evidence type="ECO:0000256" key="7">
    <source>
        <dbReference type="ARBA" id="ARBA00022801"/>
    </source>
</evidence>
<organism evidence="16 17">
    <name type="scientific">Dissulfuribacter thermophilus</name>
    <dbReference type="NCBI Taxonomy" id="1156395"/>
    <lineage>
        <taxon>Bacteria</taxon>
        <taxon>Pseudomonadati</taxon>
        <taxon>Thermodesulfobacteriota</taxon>
        <taxon>Dissulfuribacteria</taxon>
        <taxon>Dissulfuribacterales</taxon>
        <taxon>Dissulfuribacteraceae</taxon>
        <taxon>Dissulfuribacter</taxon>
    </lineage>
</organism>
<evidence type="ECO:0000256" key="2">
    <source>
        <dbReference type="ARBA" id="ARBA00022475"/>
    </source>
</evidence>
<dbReference type="InterPro" id="IPR019734">
    <property type="entry name" value="TPR_rpt"/>
</dbReference>
<feature type="repeat" description="TPR" evidence="13">
    <location>
        <begin position="353"/>
        <end position="386"/>
    </location>
</feature>
<protein>
    <submittedName>
        <fullName evidence="16">Tetratricopeptide TPR_2 repeat protein</fullName>
    </submittedName>
</protein>
<dbReference type="EMBL" id="MAGO01000014">
    <property type="protein sequence ID" value="OCC14315.1"/>
    <property type="molecule type" value="Genomic_DNA"/>
</dbReference>
<feature type="repeat" description="TPR" evidence="13">
    <location>
        <begin position="425"/>
        <end position="458"/>
    </location>
</feature>
<dbReference type="SMART" id="SM00028">
    <property type="entry name" value="TPR"/>
    <property type="match status" value="2"/>
</dbReference>
<dbReference type="SUPFAM" id="SSF48452">
    <property type="entry name" value="TPR-like"/>
    <property type="match status" value="1"/>
</dbReference>
<evidence type="ECO:0000313" key="17">
    <source>
        <dbReference type="Proteomes" id="UP000093080"/>
    </source>
</evidence>
<feature type="transmembrane region" description="Helical" evidence="14">
    <location>
        <begin position="303"/>
        <end position="324"/>
    </location>
</feature>
<keyword evidence="2" id="KW-1003">Cell membrane</keyword>
<dbReference type="CDD" id="cd07345">
    <property type="entry name" value="M48A_Ste24p-like"/>
    <property type="match status" value="1"/>
</dbReference>
<evidence type="ECO:0000256" key="1">
    <source>
        <dbReference type="ARBA" id="ARBA00001947"/>
    </source>
</evidence>
<keyword evidence="5" id="KW-0479">Metal-binding</keyword>
<evidence type="ECO:0000259" key="15">
    <source>
        <dbReference type="Pfam" id="PF01435"/>
    </source>
</evidence>
<dbReference type="GO" id="GO:0046872">
    <property type="term" value="F:metal ion binding"/>
    <property type="evidence" value="ECO:0007669"/>
    <property type="project" value="UniProtKB-KW"/>
</dbReference>
<keyword evidence="3" id="KW-0645">Protease</keyword>
<keyword evidence="17" id="KW-1185">Reference proteome</keyword>
<dbReference type="STRING" id="1156395.DBT_2304"/>
<evidence type="ECO:0000256" key="11">
    <source>
        <dbReference type="ARBA" id="ARBA00023049"/>
    </source>
</evidence>
<comment type="caution">
    <text evidence="16">The sequence shown here is derived from an EMBL/GenBank/DDBJ whole genome shotgun (WGS) entry which is preliminary data.</text>
</comment>
<evidence type="ECO:0000256" key="13">
    <source>
        <dbReference type="PROSITE-ProRule" id="PRU00339"/>
    </source>
</evidence>
<keyword evidence="12 14" id="KW-0472">Membrane</keyword>
<dbReference type="InterPro" id="IPR001915">
    <property type="entry name" value="Peptidase_M48"/>
</dbReference>
<dbReference type="Pfam" id="PF01435">
    <property type="entry name" value="Peptidase_M48"/>
    <property type="match status" value="1"/>
</dbReference>
<keyword evidence="11" id="KW-0482">Metalloprotease</keyword>
<keyword evidence="4 14" id="KW-0812">Transmembrane</keyword>
<feature type="transmembrane region" description="Helical" evidence="14">
    <location>
        <begin position="58"/>
        <end position="80"/>
    </location>
</feature>
<reference evidence="16 17" key="1">
    <citation type="submission" date="2016-06" db="EMBL/GenBank/DDBJ databases">
        <title>Respiratory ammonification of nitrate coupled to the oxidation of elemental sulfur in deep-sea autotrophic thermophilic bacteria.</title>
        <authorList>
            <person name="Slobodkina G.B."/>
            <person name="Mardanov A.V."/>
            <person name="Ravin N.V."/>
            <person name="Frolova A.A."/>
            <person name="Viryasiv M.B."/>
            <person name="Chernyh N.A."/>
            <person name="Bonch-Osmolovskaya E.A."/>
            <person name="Slobodkin A.I."/>
        </authorList>
    </citation>
    <scope>NUCLEOTIDE SEQUENCE [LARGE SCALE GENOMIC DNA]</scope>
    <source>
        <strain evidence="16 17">S69</strain>
    </source>
</reference>
<dbReference type="PANTHER" id="PTHR43221:SF2">
    <property type="entry name" value="PROTEASE HTPX HOMOLOG"/>
    <property type="match status" value="1"/>
</dbReference>
<feature type="transmembrane region" description="Helical" evidence="14">
    <location>
        <begin position="207"/>
        <end position="229"/>
    </location>
</feature>
<dbReference type="InterPro" id="IPR011990">
    <property type="entry name" value="TPR-like_helical_dom_sf"/>
</dbReference>
<evidence type="ECO:0000256" key="14">
    <source>
        <dbReference type="SAM" id="Phobius"/>
    </source>
</evidence>
<evidence type="ECO:0000256" key="9">
    <source>
        <dbReference type="ARBA" id="ARBA00022833"/>
    </source>
</evidence>
<dbReference type="GO" id="GO:0004222">
    <property type="term" value="F:metalloendopeptidase activity"/>
    <property type="evidence" value="ECO:0007669"/>
    <property type="project" value="InterPro"/>
</dbReference>
<dbReference type="PANTHER" id="PTHR43221">
    <property type="entry name" value="PROTEASE HTPX"/>
    <property type="match status" value="1"/>
</dbReference>
<keyword evidence="9" id="KW-0862">Zinc</keyword>
<feature type="transmembrane region" description="Helical" evidence="14">
    <location>
        <begin position="164"/>
        <end position="182"/>
    </location>
</feature>
<dbReference type="GO" id="GO:0006508">
    <property type="term" value="P:proteolysis"/>
    <property type="evidence" value="ECO:0007669"/>
    <property type="project" value="UniProtKB-KW"/>
</dbReference>
<dbReference type="Gene3D" id="3.30.2010.10">
    <property type="entry name" value="Metalloproteases ('zincins'), catalytic domain"/>
    <property type="match status" value="1"/>
</dbReference>
<keyword evidence="10 14" id="KW-1133">Transmembrane helix</keyword>
<feature type="transmembrane region" description="Helical" evidence="14">
    <location>
        <begin position="30"/>
        <end position="52"/>
    </location>
</feature>
<dbReference type="Proteomes" id="UP000093080">
    <property type="component" value="Unassembled WGS sequence"/>
</dbReference>
<feature type="transmembrane region" description="Helical" evidence="14">
    <location>
        <begin position="108"/>
        <end position="126"/>
    </location>
</feature>
<evidence type="ECO:0000256" key="10">
    <source>
        <dbReference type="ARBA" id="ARBA00022989"/>
    </source>
</evidence>
<dbReference type="Pfam" id="PF07719">
    <property type="entry name" value="TPR_2"/>
    <property type="match status" value="1"/>
</dbReference>
<name>A0A1B9F3B8_9BACT</name>
<dbReference type="Gene3D" id="1.25.40.10">
    <property type="entry name" value="Tetratricopeptide repeat domain"/>
    <property type="match status" value="1"/>
</dbReference>
<evidence type="ECO:0000256" key="4">
    <source>
        <dbReference type="ARBA" id="ARBA00022692"/>
    </source>
</evidence>
<evidence type="ECO:0000256" key="6">
    <source>
        <dbReference type="ARBA" id="ARBA00022737"/>
    </source>
</evidence>
<accession>A0A1B9F3B8</accession>
<keyword evidence="7" id="KW-0378">Hydrolase</keyword>
<dbReference type="PROSITE" id="PS50005">
    <property type="entry name" value="TPR"/>
    <property type="match status" value="2"/>
</dbReference>
<feature type="domain" description="Peptidase M48" evidence="15">
    <location>
        <begin position="124"/>
        <end position="260"/>
    </location>
</feature>